<sequence>MPSSSFDVPMESMAKPSQKLPGSQGQVIKVESSSGSRSIKQRLQDAKESLLGRKRKWKLPVA</sequence>
<feature type="compositionally biased region" description="Basic and acidic residues" evidence="1">
    <location>
        <begin position="42"/>
        <end position="51"/>
    </location>
</feature>
<reference evidence="2 3" key="1">
    <citation type="journal article" date="2016" name="Nat. Commun.">
        <title>Extremotolerant tardigrade genome and improved radiotolerance of human cultured cells by tardigrade-unique protein.</title>
        <authorList>
            <person name="Hashimoto T."/>
            <person name="Horikawa D.D."/>
            <person name="Saito Y."/>
            <person name="Kuwahara H."/>
            <person name="Kozuka-Hata H."/>
            <person name="Shin-I T."/>
            <person name="Minakuchi Y."/>
            <person name="Ohishi K."/>
            <person name="Motoyama A."/>
            <person name="Aizu T."/>
            <person name="Enomoto A."/>
            <person name="Kondo K."/>
            <person name="Tanaka S."/>
            <person name="Hara Y."/>
            <person name="Koshikawa S."/>
            <person name="Sagara H."/>
            <person name="Miura T."/>
            <person name="Yokobori S."/>
            <person name="Miyagawa K."/>
            <person name="Suzuki Y."/>
            <person name="Kubo T."/>
            <person name="Oyama M."/>
            <person name="Kohara Y."/>
            <person name="Fujiyama A."/>
            <person name="Arakawa K."/>
            <person name="Katayama T."/>
            <person name="Toyoda A."/>
            <person name="Kunieda T."/>
        </authorList>
    </citation>
    <scope>NUCLEOTIDE SEQUENCE [LARGE SCALE GENOMIC DNA]</scope>
    <source>
        <strain evidence="2 3">YOKOZUNA-1</strain>
    </source>
</reference>
<organism evidence="2 3">
    <name type="scientific">Ramazzottius varieornatus</name>
    <name type="common">Water bear</name>
    <name type="synonym">Tardigrade</name>
    <dbReference type="NCBI Taxonomy" id="947166"/>
    <lineage>
        <taxon>Eukaryota</taxon>
        <taxon>Metazoa</taxon>
        <taxon>Ecdysozoa</taxon>
        <taxon>Tardigrada</taxon>
        <taxon>Eutardigrada</taxon>
        <taxon>Parachela</taxon>
        <taxon>Hypsibioidea</taxon>
        <taxon>Ramazzottiidae</taxon>
        <taxon>Ramazzottius</taxon>
    </lineage>
</organism>
<comment type="caution">
    <text evidence="2">The sequence shown here is derived from an EMBL/GenBank/DDBJ whole genome shotgun (WGS) entry which is preliminary data.</text>
</comment>
<feature type="region of interest" description="Disordered" evidence="1">
    <location>
        <begin position="1"/>
        <end position="62"/>
    </location>
</feature>
<protein>
    <submittedName>
        <fullName evidence="2">Uncharacterized protein</fullName>
    </submittedName>
</protein>
<accession>A0A1D1UWV6</accession>
<dbReference type="AlphaFoldDB" id="A0A1D1UWV6"/>
<gene>
    <name evidence="2" type="primary">RvY_05821-1</name>
    <name evidence="2" type="synonym">RvY_05821.1</name>
    <name evidence="2" type="ORF">RvY_05821</name>
</gene>
<feature type="compositionally biased region" description="Basic residues" evidence="1">
    <location>
        <begin position="52"/>
        <end position="62"/>
    </location>
</feature>
<feature type="compositionally biased region" description="Polar residues" evidence="1">
    <location>
        <begin position="20"/>
        <end position="38"/>
    </location>
</feature>
<dbReference type="Proteomes" id="UP000186922">
    <property type="component" value="Unassembled WGS sequence"/>
</dbReference>
<evidence type="ECO:0000256" key="1">
    <source>
        <dbReference type="SAM" id="MobiDB-lite"/>
    </source>
</evidence>
<keyword evidence="3" id="KW-1185">Reference proteome</keyword>
<dbReference type="EMBL" id="BDGG01000002">
    <property type="protein sequence ID" value="GAU93971.1"/>
    <property type="molecule type" value="Genomic_DNA"/>
</dbReference>
<evidence type="ECO:0000313" key="3">
    <source>
        <dbReference type="Proteomes" id="UP000186922"/>
    </source>
</evidence>
<evidence type="ECO:0000313" key="2">
    <source>
        <dbReference type="EMBL" id="GAU93971.1"/>
    </source>
</evidence>
<name>A0A1D1UWV6_RAMVA</name>
<proteinExistence type="predicted"/>